<dbReference type="PANTHER" id="PTHR40048:SF1">
    <property type="entry name" value="RHAMNOSYL O-METHYLTRANSFERASE"/>
    <property type="match status" value="1"/>
</dbReference>
<dbReference type="InterPro" id="IPR029063">
    <property type="entry name" value="SAM-dependent_MTases_sf"/>
</dbReference>
<dbReference type="Gene3D" id="3.40.50.150">
    <property type="entry name" value="Vaccinia Virus protein VP39"/>
    <property type="match status" value="1"/>
</dbReference>
<protein>
    <submittedName>
        <fullName evidence="4">Uncharacterized protein</fullName>
    </submittedName>
</protein>
<reference evidence="4" key="1">
    <citation type="submission" date="2020-02" db="EMBL/GenBank/DDBJ databases">
        <authorList>
            <person name="Meier V. D."/>
        </authorList>
    </citation>
    <scope>NUCLEOTIDE SEQUENCE</scope>
    <source>
        <strain evidence="4">AVDCRST_MAG17</strain>
    </source>
</reference>
<organism evidence="4">
    <name type="scientific">uncultured Solirubrobacterales bacterium</name>
    <dbReference type="NCBI Taxonomy" id="768556"/>
    <lineage>
        <taxon>Bacteria</taxon>
        <taxon>Bacillati</taxon>
        <taxon>Actinomycetota</taxon>
        <taxon>Thermoleophilia</taxon>
        <taxon>Solirubrobacterales</taxon>
        <taxon>environmental samples</taxon>
    </lineage>
</organism>
<dbReference type="EMBL" id="CADCVV010000074">
    <property type="protein sequence ID" value="CAA9495057.1"/>
    <property type="molecule type" value="Genomic_DNA"/>
</dbReference>
<dbReference type="GO" id="GO:0032259">
    <property type="term" value="P:methylation"/>
    <property type="evidence" value="ECO:0007669"/>
    <property type="project" value="UniProtKB-KW"/>
</dbReference>
<evidence type="ECO:0000256" key="3">
    <source>
        <dbReference type="SAM" id="MobiDB-lite"/>
    </source>
</evidence>
<feature type="region of interest" description="Disordered" evidence="3">
    <location>
        <begin position="379"/>
        <end position="409"/>
    </location>
</feature>
<gene>
    <name evidence="4" type="ORF">AVDCRST_MAG17-1044</name>
</gene>
<keyword evidence="1" id="KW-0489">Methyltransferase</keyword>
<evidence type="ECO:0000256" key="1">
    <source>
        <dbReference type="ARBA" id="ARBA00022603"/>
    </source>
</evidence>
<dbReference type="GO" id="GO:0008168">
    <property type="term" value="F:methyltransferase activity"/>
    <property type="evidence" value="ECO:0007669"/>
    <property type="project" value="UniProtKB-KW"/>
</dbReference>
<feature type="compositionally biased region" description="Basic and acidic residues" evidence="3">
    <location>
        <begin position="397"/>
        <end position="409"/>
    </location>
</feature>
<evidence type="ECO:0000256" key="2">
    <source>
        <dbReference type="ARBA" id="ARBA00022679"/>
    </source>
</evidence>
<dbReference type="InterPro" id="IPR007072">
    <property type="entry name" value="RNMT_CmcI"/>
</dbReference>
<dbReference type="GO" id="GO:0005886">
    <property type="term" value="C:plasma membrane"/>
    <property type="evidence" value="ECO:0007669"/>
    <property type="project" value="TreeGrafter"/>
</dbReference>
<dbReference type="GO" id="GO:0071770">
    <property type="term" value="P:DIM/DIP cell wall layer assembly"/>
    <property type="evidence" value="ECO:0007669"/>
    <property type="project" value="TreeGrafter"/>
</dbReference>
<evidence type="ECO:0000313" key="4">
    <source>
        <dbReference type="EMBL" id="CAA9495057.1"/>
    </source>
</evidence>
<dbReference type="AlphaFoldDB" id="A0A6J4SLN3"/>
<name>A0A6J4SLN3_9ACTN</name>
<keyword evidence="2" id="KW-0808">Transferase</keyword>
<dbReference type="Pfam" id="PF04989">
    <property type="entry name" value="RMNT_CmcI"/>
    <property type="match status" value="1"/>
</dbReference>
<sequence>MSGPPDTAPRIDVPEHLTRDEVERVTREFVTVYHDLKEQTFGTTTWLRVPLVKTPTDILVFQQLIAETRPELIVETGVYVGGSALLFASVLELLGIDGRVIAVDVDLSLVNDRVREHPRIELLEGSSVDPEIVSYIRSEARGKRTMVDLDADHRAHHVLEELRTYSPLVSPGCYLVVEDGFLGGRPVRPEAVPGPSEALDAWLAEEPPFEPDRWRERYLLTQNPRGYLRRLGVEDGGPRRREPPENFLTGALELSGVGGAAAATRPPPDPERAAEELEAAAGEPDREVEALRRTIGNLARGERQSHVEADLERRRQDLTVENLLREIDTQRQVLEERNRLLAAERARMRRITESLPYRLYQRARGLPVLRTLVDRRAAQRTAAGQARARQRAKTRRERTERFIDHHRGQ</sequence>
<dbReference type="SUPFAM" id="SSF53335">
    <property type="entry name" value="S-adenosyl-L-methionine-dependent methyltransferases"/>
    <property type="match status" value="1"/>
</dbReference>
<dbReference type="GO" id="GO:0008610">
    <property type="term" value="P:lipid biosynthetic process"/>
    <property type="evidence" value="ECO:0007669"/>
    <property type="project" value="InterPro"/>
</dbReference>
<proteinExistence type="predicted"/>
<accession>A0A6J4SLN3</accession>
<dbReference type="PANTHER" id="PTHR40048">
    <property type="entry name" value="RHAMNOSYL O-METHYLTRANSFERASE"/>
    <property type="match status" value="1"/>
</dbReference>